<name>A0AAV9JGA9_9PEZI</name>
<sequence>MWTANLVILVESCTQFDQPNNSDAENDDLKSAIQSVASTSGVDERFILAIVMQESKGCVRVWTTAYSHDNPGVMQSDEGTGTCNSGTESAPATVQNPCPASEITQMIQDGAAGTTAGDGLEQLIVQAASTDVSKFYKAARLYNSGSIVDDNLNLGVATHCYASDIANRLTGWVTATTLCTLD</sequence>
<gene>
    <name evidence="1" type="ORF">LTR36_005436</name>
</gene>
<protein>
    <submittedName>
        <fullName evidence="1">Uncharacterized protein</fullName>
    </submittedName>
</protein>
<evidence type="ECO:0000313" key="2">
    <source>
        <dbReference type="Proteomes" id="UP001324427"/>
    </source>
</evidence>
<dbReference type="Proteomes" id="UP001324427">
    <property type="component" value="Unassembled WGS sequence"/>
</dbReference>
<proteinExistence type="predicted"/>
<reference evidence="1 2" key="1">
    <citation type="submission" date="2021-11" db="EMBL/GenBank/DDBJ databases">
        <title>Black yeast isolated from Biological Soil Crust.</title>
        <authorList>
            <person name="Kurbessoian T."/>
        </authorList>
    </citation>
    <scope>NUCLEOTIDE SEQUENCE [LARGE SCALE GENOMIC DNA]</scope>
    <source>
        <strain evidence="1 2">CCFEE 5522</strain>
    </source>
</reference>
<organism evidence="1 2">
    <name type="scientific">Oleoguttula mirabilis</name>
    <dbReference type="NCBI Taxonomy" id="1507867"/>
    <lineage>
        <taxon>Eukaryota</taxon>
        <taxon>Fungi</taxon>
        <taxon>Dikarya</taxon>
        <taxon>Ascomycota</taxon>
        <taxon>Pezizomycotina</taxon>
        <taxon>Dothideomycetes</taxon>
        <taxon>Dothideomycetidae</taxon>
        <taxon>Mycosphaerellales</taxon>
        <taxon>Teratosphaeriaceae</taxon>
        <taxon>Oleoguttula</taxon>
    </lineage>
</organism>
<dbReference type="AlphaFoldDB" id="A0AAV9JGA9"/>
<dbReference type="Gene3D" id="1.10.530.10">
    <property type="match status" value="1"/>
</dbReference>
<dbReference type="EMBL" id="JAVFHQ010000031">
    <property type="protein sequence ID" value="KAK4543541.1"/>
    <property type="molecule type" value="Genomic_DNA"/>
</dbReference>
<comment type="caution">
    <text evidence="1">The sequence shown here is derived from an EMBL/GenBank/DDBJ whole genome shotgun (WGS) entry which is preliminary data.</text>
</comment>
<keyword evidence="2" id="KW-1185">Reference proteome</keyword>
<accession>A0AAV9JGA9</accession>
<evidence type="ECO:0000313" key="1">
    <source>
        <dbReference type="EMBL" id="KAK4543541.1"/>
    </source>
</evidence>